<reference evidence="2 3" key="1">
    <citation type="submission" date="2016-11" db="EMBL/GenBank/DDBJ databases">
        <title>The macronuclear genome of Stentor coeruleus: a giant cell with tiny introns.</title>
        <authorList>
            <person name="Slabodnick M."/>
            <person name="Ruby J.G."/>
            <person name="Reiff S.B."/>
            <person name="Swart E.C."/>
            <person name="Gosai S."/>
            <person name="Prabakaran S."/>
            <person name="Witkowska E."/>
            <person name="Larue G.E."/>
            <person name="Fisher S."/>
            <person name="Freeman R.M."/>
            <person name="Gunawardena J."/>
            <person name="Chu W."/>
            <person name="Stover N.A."/>
            <person name="Gregory B.D."/>
            <person name="Nowacki M."/>
            <person name="Derisi J."/>
            <person name="Roy S.W."/>
            <person name="Marshall W.F."/>
            <person name="Sood P."/>
        </authorList>
    </citation>
    <scope>NUCLEOTIDE SEQUENCE [LARGE SCALE GENOMIC DNA]</scope>
    <source>
        <strain evidence="2">WM001</strain>
    </source>
</reference>
<dbReference type="GO" id="GO:0016035">
    <property type="term" value="C:zeta DNA polymerase complex"/>
    <property type="evidence" value="ECO:0007669"/>
    <property type="project" value="TreeGrafter"/>
</dbReference>
<proteinExistence type="predicted"/>
<dbReference type="Gene3D" id="3.30.900.10">
    <property type="entry name" value="HORMA domain"/>
    <property type="match status" value="1"/>
</dbReference>
<dbReference type="Pfam" id="PF02301">
    <property type="entry name" value="HORMA"/>
    <property type="match status" value="1"/>
</dbReference>
<dbReference type="SUPFAM" id="SSF56019">
    <property type="entry name" value="The spindle assembly checkpoint protein mad2"/>
    <property type="match status" value="1"/>
</dbReference>
<dbReference type="PANTHER" id="PTHR11842:SF10">
    <property type="entry name" value="MITOTIC SPINDLE ASSEMBLY CHECKPOINT PROTEIN MAD2B"/>
    <property type="match status" value="1"/>
</dbReference>
<gene>
    <name evidence="2" type="ORF">SteCoe_11020</name>
</gene>
<dbReference type="PANTHER" id="PTHR11842">
    <property type="entry name" value="MITOTIC SPINDLE ASSEMBLY CHECKPOINT PROTEIN MAD2"/>
    <property type="match status" value="1"/>
</dbReference>
<dbReference type="InterPro" id="IPR045091">
    <property type="entry name" value="Mad2-like"/>
</dbReference>
<dbReference type="Proteomes" id="UP000187209">
    <property type="component" value="Unassembled WGS sequence"/>
</dbReference>
<dbReference type="OrthoDB" id="1806at2759"/>
<dbReference type="AlphaFoldDB" id="A0A1R2CE12"/>
<evidence type="ECO:0000313" key="2">
    <source>
        <dbReference type="EMBL" id="OMJ87254.1"/>
    </source>
</evidence>
<protein>
    <recommendedName>
        <fullName evidence="1">HORMA domain-containing protein</fullName>
    </recommendedName>
</protein>
<organism evidence="2 3">
    <name type="scientific">Stentor coeruleus</name>
    <dbReference type="NCBI Taxonomy" id="5963"/>
    <lineage>
        <taxon>Eukaryota</taxon>
        <taxon>Sar</taxon>
        <taxon>Alveolata</taxon>
        <taxon>Ciliophora</taxon>
        <taxon>Postciliodesmatophora</taxon>
        <taxon>Heterotrichea</taxon>
        <taxon>Heterotrichida</taxon>
        <taxon>Stentoridae</taxon>
        <taxon>Stentor</taxon>
    </lineage>
</organism>
<evidence type="ECO:0000259" key="1">
    <source>
        <dbReference type="PROSITE" id="PS50815"/>
    </source>
</evidence>
<feature type="domain" description="HORMA" evidence="1">
    <location>
        <begin position="1"/>
        <end position="171"/>
    </location>
</feature>
<dbReference type="InterPro" id="IPR036570">
    <property type="entry name" value="HORMA_dom_sf"/>
</dbReference>
<sequence>MIHNILFIKGLYPKEAFVSRNLFGISIKAVGENSLKTYISNFISSIKELVYKGILGALVFQILHNEKITESLVIKLNWIFNIYSLTDNDKLVSQSQLDKIFGNILSDIYSIQETDNSTGTFQIIVETVKEEASENEDTLERNNWQLVCKEISDCKNSGVVDSIIKVEWDLV</sequence>
<dbReference type="EMBL" id="MPUH01000181">
    <property type="protein sequence ID" value="OMJ87254.1"/>
    <property type="molecule type" value="Genomic_DNA"/>
</dbReference>
<accession>A0A1R2CE12</accession>
<name>A0A1R2CE12_9CILI</name>
<evidence type="ECO:0000313" key="3">
    <source>
        <dbReference type="Proteomes" id="UP000187209"/>
    </source>
</evidence>
<dbReference type="PROSITE" id="PS50815">
    <property type="entry name" value="HORMA"/>
    <property type="match status" value="1"/>
</dbReference>
<keyword evidence="3" id="KW-1185">Reference proteome</keyword>
<comment type="caution">
    <text evidence="2">The sequence shown here is derived from an EMBL/GenBank/DDBJ whole genome shotgun (WGS) entry which is preliminary data.</text>
</comment>
<dbReference type="InterPro" id="IPR003511">
    <property type="entry name" value="HORMA_dom"/>
</dbReference>